<evidence type="ECO:0000256" key="9">
    <source>
        <dbReference type="ARBA" id="ARBA00023159"/>
    </source>
</evidence>
<keyword evidence="5 14" id="KW-0863">Zinc-finger</keyword>
<feature type="compositionally biased region" description="Polar residues" evidence="15">
    <location>
        <begin position="583"/>
        <end position="602"/>
    </location>
</feature>
<dbReference type="SUPFAM" id="SSF57933">
    <property type="entry name" value="TAZ domain"/>
    <property type="match status" value="1"/>
</dbReference>
<dbReference type="InterPro" id="IPR043145">
    <property type="entry name" value="Znf_ZZ_sf"/>
</dbReference>
<evidence type="ECO:0000256" key="13">
    <source>
        <dbReference type="ARBA" id="ARBA00048017"/>
    </source>
</evidence>
<comment type="catalytic activity">
    <reaction evidence="13">
        <text>L-lysyl-[protein] + acetyl-CoA = N(6)-acetyl-L-lysyl-[protein] + CoA + H(+)</text>
        <dbReference type="Rhea" id="RHEA:45948"/>
        <dbReference type="Rhea" id="RHEA-COMP:9752"/>
        <dbReference type="Rhea" id="RHEA-COMP:10731"/>
        <dbReference type="ChEBI" id="CHEBI:15378"/>
        <dbReference type="ChEBI" id="CHEBI:29969"/>
        <dbReference type="ChEBI" id="CHEBI:57287"/>
        <dbReference type="ChEBI" id="CHEBI:57288"/>
        <dbReference type="ChEBI" id="CHEBI:61930"/>
        <dbReference type="EC" id="2.3.1.48"/>
    </reaction>
</comment>
<keyword evidence="10" id="KW-0804">Transcription</keyword>
<keyword evidence="3" id="KW-0808">Transferase</keyword>
<dbReference type="GO" id="GO:0008270">
    <property type="term" value="F:zinc ion binding"/>
    <property type="evidence" value="ECO:0007669"/>
    <property type="project" value="UniProtKB-KW"/>
</dbReference>
<dbReference type="SUPFAM" id="SSF57850">
    <property type="entry name" value="RING/U-box"/>
    <property type="match status" value="2"/>
</dbReference>
<comment type="subcellular location">
    <subcellularLocation>
        <location evidence="1">Nucleus</location>
    </subcellularLocation>
</comment>
<dbReference type="Gene3D" id="3.30.40.10">
    <property type="entry name" value="Zinc/RING finger domain, C3HC4 (zinc finger)"/>
    <property type="match status" value="1"/>
</dbReference>
<dbReference type="Gene3D" id="3.30.60.90">
    <property type="match status" value="2"/>
</dbReference>
<dbReference type="PANTHER" id="PTHR13808">
    <property type="entry name" value="CBP/P300-RELATED"/>
    <property type="match status" value="1"/>
</dbReference>
<feature type="domain" description="CBP/p300-type HAT" evidence="18">
    <location>
        <begin position="822"/>
        <end position="1255"/>
    </location>
</feature>
<dbReference type="InterPro" id="IPR011011">
    <property type="entry name" value="Znf_FYVE_PHD"/>
</dbReference>
<dbReference type="PROSITE" id="PS51727">
    <property type="entry name" value="CBP_P300_HAT"/>
    <property type="match status" value="1"/>
</dbReference>
<keyword evidence="11" id="KW-0539">Nucleus</keyword>
<evidence type="ECO:0000313" key="19">
    <source>
        <dbReference type="EMBL" id="CAK9136880.1"/>
    </source>
</evidence>
<evidence type="ECO:0000256" key="12">
    <source>
        <dbReference type="ARBA" id="ARBA00023315"/>
    </source>
</evidence>
<dbReference type="Proteomes" id="UP001642360">
    <property type="component" value="Unassembled WGS sequence"/>
</dbReference>
<dbReference type="SMART" id="SM00551">
    <property type="entry name" value="ZnF_TAZ"/>
    <property type="match status" value="1"/>
</dbReference>
<dbReference type="EC" id="2.3.1.48" evidence="2"/>
<dbReference type="PROSITE" id="PS50134">
    <property type="entry name" value="ZF_TAZ"/>
    <property type="match status" value="1"/>
</dbReference>
<dbReference type="Gene3D" id="1.20.1020.10">
    <property type="entry name" value="TAZ domain"/>
    <property type="match status" value="1"/>
</dbReference>
<feature type="compositionally biased region" description="Basic and acidic residues" evidence="15">
    <location>
        <begin position="603"/>
        <end position="614"/>
    </location>
</feature>
<dbReference type="InterPro" id="IPR031162">
    <property type="entry name" value="CBP_P300_HAT"/>
</dbReference>
<feature type="compositionally biased region" description="Polar residues" evidence="15">
    <location>
        <begin position="249"/>
        <end position="263"/>
    </location>
</feature>
<keyword evidence="9" id="KW-0010">Activator</keyword>
<keyword evidence="7" id="KW-0156">Chromatin regulator</keyword>
<evidence type="ECO:0000259" key="16">
    <source>
        <dbReference type="PROSITE" id="PS50134"/>
    </source>
</evidence>
<keyword evidence="20" id="KW-1185">Reference proteome</keyword>
<comment type="caution">
    <text evidence="19">The sequence shown here is derived from an EMBL/GenBank/DDBJ whole genome shotgun (WGS) entry which is preliminary data.</text>
</comment>
<proteinExistence type="predicted"/>
<evidence type="ECO:0000256" key="11">
    <source>
        <dbReference type="ARBA" id="ARBA00023242"/>
    </source>
</evidence>
<evidence type="ECO:0000256" key="5">
    <source>
        <dbReference type="ARBA" id="ARBA00022771"/>
    </source>
</evidence>
<dbReference type="InterPro" id="IPR035898">
    <property type="entry name" value="TAZ_dom_sf"/>
</dbReference>
<dbReference type="GO" id="GO:0004402">
    <property type="term" value="F:histone acetyltransferase activity"/>
    <property type="evidence" value="ECO:0007669"/>
    <property type="project" value="UniProtKB-ARBA"/>
</dbReference>
<dbReference type="GO" id="GO:0005634">
    <property type="term" value="C:nucleus"/>
    <property type="evidence" value="ECO:0007669"/>
    <property type="project" value="UniProtKB-SubCell"/>
</dbReference>
<feature type="domain" description="TAZ-type" evidence="16">
    <location>
        <begin position="1319"/>
        <end position="1403"/>
    </location>
</feature>
<dbReference type="Pfam" id="PF08214">
    <property type="entry name" value="HAT_KAT11"/>
    <property type="match status" value="1"/>
</dbReference>
<evidence type="ECO:0000256" key="15">
    <source>
        <dbReference type="SAM" id="MobiDB-lite"/>
    </source>
</evidence>
<evidence type="ECO:0000256" key="14">
    <source>
        <dbReference type="PROSITE-ProRule" id="PRU00228"/>
    </source>
</evidence>
<evidence type="ECO:0000256" key="2">
    <source>
        <dbReference type="ARBA" id="ARBA00013184"/>
    </source>
</evidence>
<organism evidence="19 20">
    <name type="scientific">Ilex paraguariensis</name>
    <name type="common">yerba mate</name>
    <dbReference type="NCBI Taxonomy" id="185542"/>
    <lineage>
        <taxon>Eukaryota</taxon>
        <taxon>Viridiplantae</taxon>
        <taxon>Streptophyta</taxon>
        <taxon>Embryophyta</taxon>
        <taxon>Tracheophyta</taxon>
        <taxon>Spermatophyta</taxon>
        <taxon>Magnoliopsida</taxon>
        <taxon>eudicotyledons</taxon>
        <taxon>Gunneridae</taxon>
        <taxon>Pentapetalae</taxon>
        <taxon>asterids</taxon>
        <taxon>campanulids</taxon>
        <taxon>Aquifoliales</taxon>
        <taxon>Aquifoliaceae</taxon>
        <taxon>Ilex</taxon>
    </lineage>
</organism>
<dbReference type="InterPro" id="IPR013083">
    <property type="entry name" value="Znf_RING/FYVE/PHD"/>
</dbReference>
<feature type="region of interest" description="Disordered" evidence="15">
    <location>
        <begin position="241"/>
        <end position="263"/>
    </location>
</feature>
<feature type="domain" description="ZZ-type" evidence="17">
    <location>
        <begin position="1137"/>
        <end position="1201"/>
    </location>
</feature>
<reference evidence="19 20" key="1">
    <citation type="submission" date="2024-02" db="EMBL/GenBank/DDBJ databases">
        <authorList>
            <person name="Vignale AGUSTIN F."/>
            <person name="Sosa J E."/>
            <person name="Modenutti C."/>
        </authorList>
    </citation>
    <scope>NUCLEOTIDE SEQUENCE [LARGE SCALE GENOMIC DNA]</scope>
</reference>
<dbReference type="PANTHER" id="PTHR13808:SF53">
    <property type="entry name" value="HISTONE ACETYLTRANSFERASE HAC2"/>
    <property type="match status" value="1"/>
</dbReference>
<keyword evidence="12" id="KW-0012">Acyltransferase</keyword>
<evidence type="ECO:0000256" key="3">
    <source>
        <dbReference type="ARBA" id="ARBA00022679"/>
    </source>
</evidence>
<evidence type="ECO:0000256" key="4">
    <source>
        <dbReference type="ARBA" id="ARBA00022723"/>
    </source>
</evidence>
<evidence type="ECO:0000256" key="10">
    <source>
        <dbReference type="ARBA" id="ARBA00023163"/>
    </source>
</evidence>
<evidence type="ECO:0000256" key="7">
    <source>
        <dbReference type="ARBA" id="ARBA00022853"/>
    </source>
</evidence>
<feature type="region of interest" description="Disordered" evidence="15">
    <location>
        <begin position="581"/>
        <end position="614"/>
    </location>
</feature>
<dbReference type="SMART" id="SM00291">
    <property type="entry name" value="ZnF_ZZ"/>
    <property type="match status" value="2"/>
</dbReference>
<evidence type="ECO:0000259" key="17">
    <source>
        <dbReference type="PROSITE" id="PS50135"/>
    </source>
</evidence>
<keyword evidence="4" id="KW-0479">Metal-binding</keyword>
<name>A0ABC8QVV4_9AQUA</name>
<dbReference type="CDD" id="cd15614">
    <property type="entry name" value="PHD_HAC_like"/>
    <property type="match status" value="1"/>
</dbReference>
<evidence type="ECO:0000313" key="20">
    <source>
        <dbReference type="Proteomes" id="UP001642360"/>
    </source>
</evidence>
<dbReference type="EMBL" id="CAUOFW020000783">
    <property type="protein sequence ID" value="CAK9136880.1"/>
    <property type="molecule type" value="Genomic_DNA"/>
</dbReference>
<evidence type="ECO:0000256" key="6">
    <source>
        <dbReference type="ARBA" id="ARBA00022833"/>
    </source>
</evidence>
<sequence length="1417" mass="160177">MDENPYYTLGQLSSQMPNKSTNISILSELHEVVLQSDSTWKKEDPQRDLYKDPKSTHDNGYIKNNIAQNFIQKRNPQWEWWTSNDVTDLKRQLSMDANSKEYMNQEMVPGHVHNLIQREKCDTNFHQQVDHCLASSFLPTYMGMPSSGMSPGFWGSNSQYPLVDCFMAANTQYNTPTTKNLNESSYFGGSSVGSCIGSSCNGYNEGVVACDGNIIFSTASINQVAGEAVLSPDEISSATVCSNRDGRPTGSNLQHISESSSEKFIQPPHYDEGEFNLIKYGGFLESNQNVYNVDVPSSMGGNAELSSSNMRIPQQNPQRIPETSDILPRLIFNTSMPTREGLLESELQVLQQFQKQLHVPSVQLDEPSEVQSNLYSFEEEFVNQVPHKASKLAQLPPEQSHKVQSVASESSAVFLRGPTGAVKLANYSGLSWHRSGTGEAKNDFSRAIYDIDSDGTRSYAIEDLNRSKRLKMGNFFSFHNGVSQAVAPSIIQHCASEQLPDLVQWSEAPVLHDVEALEVNKGMLSPIKDCTSISVRRNDVIDNARRLDVNNATFISGEVINARKQGGRECTRIGEIRIDDADNSQGLNSDSGPLHSEGSSIGHQEEEIQVRPKSEQVKSEVQGILVAPAADYELVTESEESKILGVSLAEFFTAEQLKEHISSFSQSIDQSGMKEVKDRMASSVRENICQLCGTDKLLFAPEPLYCSSCGVRIKRNMIYYTAMDETGTQHWCCASCFRVCRGSNISFHGVSISKAKLQKERNSEENEEPWVQCDKCKLWQHQICGLFNAERDLEGTAEYICPCCCLEEIENEKRVPLLKAATFGAKDLPSTMLSDHIEKRLYRRLKQEREERARVSGKKVDEVPEAADLVVRVVLSVEKQIKVKQQFLDMFHGESYPAEFPFKSKVILLFQKIEGVDVCILGMYVQEYGSECDYPNRRCVYISYLDSVKYFKPEIETVTGEALRTFVYHEILIAYLDYCKKRGFATCYIWACPPIKGEDYILYCHPETQKTPKSDKLRLWYKSMLRKATKDNVVVDYTNFYDHFFIPTGDLNTKITAARLPYFDGGYWSGAAEDMIGDMEQESGGGLQGKVKRQLTKRTLQSMGHNDSSDDPAKDILVMQKLGQIILPVKENFIIVHLQYTCAHCHEVILSGSRWFCNHCKDFQLCARCIDAEQNLCGRKVHTTNGGEKHHLSQVVENGVPFDTEDKDINLDNGILENRHTLLSFCERNHFQFDTLRRAKHSSMMILYHLHKLTAVTTGTTCSICYKDVLLNHGWHCEICPEFEVCAACYQRKGGSCHNHNLTQRSSIAKRRAINKQAQQQKALWVQEALDVLMHASKCHTTRSNPCLNDKCRQIRKIFHHAKQCKLRASGGCKVCHRTWLLLHWHSRSCRDSDCRVPRCMDIKKRAEILALQSKTQ</sequence>
<evidence type="ECO:0000259" key="18">
    <source>
        <dbReference type="PROSITE" id="PS51727"/>
    </source>
</evidence>
<dbReference type="SMART" id="SM01250">
    <property type="entry name" value="KAT11"/>
    <property type="match status" value="1"/>
</dbReference>
<dbReference type="InterPro" id="IPR000197">
    <property type="entry name" value="Znf_TAZ"/>
</dbReference>
<dbReference type="PROSITE" id="PS50135">
    <property type="entry name" value="ZF_ZZ_2"/>
    <property type="match status" value="1"/>
</dbReference>
<accession>A0ABC8QVV4</accession>
<dbReference type="InterPro" id="IPR013178">
    <property type="entry name" value="Histone_AcTrfase_Rtt109/CBP"/>
</dbReference>
<protein>
    <recommendedName>
        <fullName evidence="2">histone acetyltransferase</fullName>
        <ecNumber evidence="2">2.3.1.48</ecNumber>
    </recommendedName>
</protein>
<dbReference type="InterPro" id="IPR000433">
    <property type="entry name" value="Znf_ZZ"/>
</dbReference>
<dbReference type="SUPFAM" id="SSF57903">
    <property type="entry name" value="FYVE/PHD zinc finger"/>
    <property type="match status" value="1"/>
</dbReference>
<dbReference type="PROSITE" id="PS01357">
    <property type="entry name" value="ZF_ZZ_1"/>
    <property type="match status" value="2"/>
</dbReference>
<dbReference type="Pfam" id="PF02135">
    <property type="entry name" value="zf-TAZ"/>
    <property type="match status" value="1"/>
</dbReference>
<gene>
    <name evidence="19" type="ORF">ILEXP_LOCUS3888</name>
</gene>
<evidence type="ECO:0000256" key="8">
    <source>
        <dbReference type="ARBA" id="ARBA00023015"/>
    </source>
</evidence>
<keyword evidence="8" id="KW-0805">Transcription regulation</keyword>
<keyword evidence="6" id="KW-0862">Zinc</keyword>
<evidence type="ECO:0000256" key="1">
    <source>
        <dbReference type="ARBA" id="ARBA00004123"/>
    </source>
</evidence>